<organism evidence="1 2">
    <name type="scientific">Pseudomonas pergaminensis</name>
    <dbReference type="NCBI Taxonomy" id="2853159"/>
    <lineage>
        <taxon>Bacteria</taxon>
        <taxon>Pseudomonadati</taxon>
        <taxon>Pseudomonadota</taxon>
        <taxon>Gammaproteobacteria</taxon>
        <taxon>Pseudomonadales</taxon>
        <taxon>Pseudomonadaceae</taxon>
        <taxon>Pseudomonas</taxon>
    </lineage>
</organism>
<dbReference type="EMBL" id="JBJHQF010000024">
    <property type="protein sequence ID" value="MFK9005639.1"/>
    <property type="molecule type" value="Genomic_DNA"/>
</dbReference>
<dbReference type="Proteomes" id="UP001623008">
    <property type="component" value="Unassembled WGS sequence"/>
</dbReference>
<reference evidence="1 2" key="1">
    <citation type="submission" date="2024-11" db="EMBL/GenBank/DDBJ databases">
        <authorList>
            <person name="Lucas J.A."/>
        </authorList>
    </citation>
    <scope>NUCLEOTIDE SEQUENCE [LARGE SCALE GENOMIC DNA]</scope>
    <source>
        <strain evidence="1 2">Z 7.15</strain>
    </source>
</reference>
<sequence>MADPGHAAPLLGQALKDALNGSPRERQALLGREFWKDYITHKNQDQFEAFSQPFQDRLAARHADFEADLIQAMTQGELAEHSRA</sequence>
<evidence type="ECO:0000313" key="2">
    <source>
        <dbReference type="Proteomes" id="UP001623008"/>
    </source>
</evidence>
<proteinExistence type="predicted"/>
<accession>A0ABW8R182</accession>
<gene>
    <name evidence="1" type="ORF">ACJEBJ_16030</name>
</gene>
<name>A0ABW8R182_9PSED</name>
<keyword evidence="2" id="KW-1185">Reference proteome</keyword>
<dbReference type="RefSeq" id="WP_406598197.1">
    <property type="nucleotide sequence ID" value="NZ_JBJHQF010000024.1"/>
</dbReference>
<evidence type="ECO:0000313" key="1">
    <source>
        <dbReference type="EMBL" id="MFK9005639.1"/>
    </source>
</evidence>
<protein>
    <submittedName>
        <fullName evidence="1">Uncharacterized protein</fullName>
    </submittedName>
</protein>
<comment type="caution">
    <text evidence="1">The sequence shown here is derived from an EMBL/GenBank/DDBJ whole genome shotgun (WGS) entry which is preliminary data.</text>
</comment>